<proteinExistence type="predicted"/>
<dbReference type="EMBL" id="JACHEP010000001">
    <property type="protein sequence ID" value="MBB5322925.1"/>
    <property type="molecule type" value="Genomic_DNA"/>
</dbReference>
<sequence length="76" mass="9236">MKRLKITNDHGWTPQKLRQKERTMKNASLRQRVTAVRLVMEGYIAHHLIRDRKAKTNSYLWSSRPSFRIWRSERSQ</sequence>
<keyword evidence="1" id="KW-0560">Oxidoreductase</keyword>
<dbReference type="AlphaFoldDB" id="A0A7W8ILX9"/>
<reference evidence="1 2" key="1">
    <citation type="submission" date="2020-08" db="EMBL/GenBank/DDBJ databases">
        <title>Genomic Encyclopedia of Type Strains, Phase IV (KMG-IV): sequencing the most valuable type-strain genomes for metagenomic binning, comparative biology and taxonomic classification.</title>
        <authorList>
            <person name="Goeker M."/>
        </authorList>
    </citation>
    <scope>NUCLEOTIDE SEQUENCE [LARGE SCALE GENOMIC DNA]</scope>
    <source>
        <strain evidence="1 2">DSM 16325</strain>
    </source>
</reference>
<evidence type="ECO:0000313" key="2">
    <source>
        <dbReference type="Proteomes" id="UP000520011"/>
    </source>
</evidence>
<evidence type="ECO:0000313" key="1">
    <source>
        <dbReference type="EMBL" id="MBB5322925.1"/>
    </source>
</evidence>
<accession>A0A7W8ILX9</accession>
<comment type="caution">
    <text evidence="1">The sequence shown here is derived from an EMBL/GenBank/DDBJ whole genome shotgun (WGS) entry which is preliminary data.</text>
</comment>
<protein>
    <submittedName>
        <fullName evidence="1">Heme-degrading monooxygenase HmoA</fullName>
    </submittedName>
</protein>
<gene>
    <name evidence="1" type="ORF">HNQ34_000002</name>
</gene>
<name>A0A7W8ILX9_9BACL</name>
<keyword evidence="1" id="KW-0503">Monooxygenase</keyword>
<dbReference type="GO" id="GO:0004497">
    <property type="term" value="F:monooxygenase activity"/>
    <property type="evidence" value="ECO:0007669"/>
    <property type="project" value="UniProtKB-KW"/>
</dbReference>
<keyword evidence="2" id="KW-1185">Reference proteome</keyword>
<organism evidence="1 2">
    <name type="scientific">Anoxybacteroides tepidamans</name>
    <dbReference type="NCBI Taxonomy" id="265948"/>
    <lineage>
        <taxon>Bacteria</taxon>
        <taxon>Bacillati</taxon>
        <taxon>Bacillota</taxon>
        <taxon>Bacilli</taxon>
        <taxon>Bacillales</taxon>
        <taxon>Anoxybacillaceae</taxon>
        <taxon>Anoxybacteroides</taxon>
    </lineage>
</organism>
<dbReference type="Proteomes" id="UP000520011">
    <property type="component" value="Unassembled WGS sequence"/>
</dbReference>